<dbReference type="PROSITE" id="PS51257">
    <property type="entry name" value="PROKAR_LIPOPROTEIN"/>
    <property type="match status" value="1"/>
</dbReference>
<protein>
    <recommendedName>
        <fullName evidence="4">Extracellular solute-binding protein</fullName>
    </recommendedName>
</protein>
<dbReference type="SUPFAM" id="SSF53850">
    <property type="entry name" value="Periplasmic binding protein-like II"/>
    <property type="match status" value="1"/>
</dbReference>
<keyword evidence="3" id="KW-1185">Reference proteome</keyword>
<organism evidence="2 3">
    <name type="scientific">Herbinix luporum</name>
    <dbReference type="NCBI Taxonomy" id="1679721"/>
    <lineage>
        <taxon>Bacteria</taxon>
        <taxon>Bacillati</taxon>
        <taxon>Bacillota</taxon>
        <taxon>Clostridia</taxon>
        <taxon>Lachnospirales</taxon>
        <taxon>Lachnospiraceae</taxon>
        <taxon>Herbinix</taxon>
    </lineage>
</organism>
<dbReference type="PANTHER" id="PTHR43649">
    <property type="entry name" value="ARABINOSE-BINDING PROTEIN-RELATED"/>
    <property type="match status" value="1"/>
</dbReference>
<name>A0A0K8J3I7_9FIRM</name>
<dbReference type="PANTHER" id="PTHR43649:SF12">
    <property type="entry name" value="DIACETYLCHITOBIOSE BINDING PROTEIN DASA"/>
    <property type="match status" value="1"/>
</dbReference>
<feature type="compositionally biased region" description="Basic and acidic residues" evidence="1">
    <location>
        <begin position="46"/>
        <end position="56"/>
    </location>
</feature>
<feature type="region of interest" description="Disordered" evidence="1">
    <location>
        <begin position="27"/>
        <end position="61"/>
    </location>
</feature>
<dbReference type="InterPro" id="IPR050490">
    <property type="entry name" value="Bact_solute-bd_prot1"/>
</dbReference>
<evidence type="ECO:0008006" key="4">
    <source>
        <dbReference type="Google" id="ProtNLM"/>
    </source>
</evidence>
<dbReference type="OrthoDB" id="383937at2"/>
<dbReference type="KEGG" id="hsd:SD1D_0500"/>
<evidence type="ECO:0000313" key="2">
    <source>
        <dbReference type="EMBL" id="CUH92052.1"/>
    </source>
</evidence>
<dbReference type="EMBL" id="LN879430">
    <property type="protein sequence ID" value="CUH92052.1"/>
    <property type="molecule type" value="Genomic_DNA"/>
</dbReference>
<dbReference type="AlphaFoldDB" id="A0A0K8J3I7"/>
<gene>
    <name evidence="2" type="ORF">SD1D_0500</name>
</gene>
<proteinExistence type="predicted"/>
<accession>A0A0K8J3I7</accession>
<sequence>MKKIRKLGFIFTFVMIIALVLGACGRKEKDSSTKPTTVPTEEEQDDKEKDKGKDDEVQTAELPRDLGGIDIKVADWFTTNDTEPTTAREIDQEAYREDLQSTHNFTLVQESIGTWNEYQELFITSTMTNTSLADIYIMDPTFIPEPLKQGLLYPISDLPSFDPEDQLWNQSVIDFMTQNEKVYGFTEEEDSPGLGIFWNKRLFEEGGLDPDLLYDLQKMEGAWTWKKMEELANQLTIDKDSDGITDIYGITCWSVEFSKAAVFSNGSDYVKYNKKTGRYENNQMSDDFLEAIKFGVELYSKGYMQPEPEEAEQKWWVSAFAAGQAAMMVGEWYEHPSLQDMEDDWGFCFFPKGPGEKAKMQTMFVGNIRIIPSTLDEQRADDVMFAYKLWVSPPPGYEDEEEDYSYYYSKVRDARAVEETIIPMIQGQGKRSLLYQVPGLSFRWGGNMDGGGFDGISAVEIAQEASAQFDAIIKEFYGD</sequence>
<dbReference type="Proteomes" id="UP000196053">
    <property type="component" value="Chromosome I"/>
</dbReference>
<evidence type="ECO:0000256" key="1">
    <source>
        <dbReference type="SAM" id="MobiDB-lite"/>
    </source>
</evidence>
<evidence type="ECO:0000313" key="3">
    <source>
        <dbReference type="Proteomes" id="UP000196053"/>
    </source>
</evidence>
<dbReference type="Pfam" id="PF01547">
    <property type="entry name" value="SBP_bac_1"/>
    <property type="match status" value="1"/>
</dbReference>
<dbReference type="Gene3D" id="3.40.190.10">
    <property type="entry name" value="Periplasmic binding protein-like II"/>
    <property type="match status" value="1"/>
</dbReference>
<dbReference type="RefSeq" id="WP_058257456.1">
    <property type="nucleotide sequence ID" value="NZ_DUPS01000001.1"/>
</dbReference>
<reference evidence="3" key="1">
    <citation type="submission" date="2015-09" db="EMBL/GenBank/DDBJ databases">
        <authorList>
            <person name="Wibberg D."/>
        </authorList>
    </citation>
    <scope>NUCLEOTIDE SEQUENCE [LARGE SCALE GENOMIC DNA]</scope>
    <source>
        <strain evidence="3">SD1D</strain>
    </source>
</reference>
<dbReference type="InterPro" id="IPR006059">
    <property type="entry name" value="SBP"/>
</dbReference>